<reference evidence="1" key="1">
    <citation type="submission" date="2020-09" db="EMBL/GenBank/DDBJ databases">
        <title>Iningainema tapete sp. nov. (Scytonemataceae, Cyanobacteria) from greenhouses in central Florida (USA) produces two types of nodularin with biosynthetic potential for microcystin-LR and anabaenopeptins.</title>
        <authorList>
            <person name="Berthold D.E."/>
            <person name="Lefler F.W."/>
            <person name="Huang I.-S."/>
            <person name="Abdulla H."/>
            <person name="Zimba P.V."/>
            <person name="Laughinghouse H.D. IV."/>
        </authorList>
    </citation>
    <scope>NUCLEOTIDE SEQUENCE</scope>
    <source>
        <strain evidence="1">BLCCT55</strain>
    </source>
</reference>
<proteinExistence type="predicted"/>
<dbReference type="AlphaFoldDB" id="A0A8J6XI68"/>
<dbReference type="EMBL" id="JACXAE010000007">
    <property type="protein sequence ID" value="MBD2770662.1"/>
    <property type="molecule type" value="Genomic_DNA"/>
</dbReference>
<dbReference type="Proteomes" id="UP000629098">
    <property type="component" value="Unassembled WGS sequence"/>
</dbReference>
<sequence length="56" mass="6242">MFKKDEEVVHSPSGVQGVVYAELDDGKIVISNKEKTLPIDMASAETRKHNGWSVNR</sequence>
<accession>A0A8J6XI68</accession>
<name>A0A8J6XI68_9CYAN</name>
<organism evidence="1 2">
    <name type="scientific">Iningainema tapete BLCC-T55</name>
    <dbReference type="NCBI Taxonomy" id="2748662"/>
    <lineage>
        <taxon>Bacteria</taxon>
        <taxon>Bacillati</taxon>
        <taxon>Cyanobacteriota</taxon>
        <taxon>Cyanophyceae</taxon>
        <taxon>Nostocales</taxon>
        <taxon>Scytonemataceae</taxon>
        <taxon>Iningainema tapete</taxon>
    </lineage>
</organism>
<comment type="caution">
    <text evidence="1">The sequence shown here is derived from an EMBL/GenBank/DDBJ whole genome shotgun (WGS) entry which is preliminary data.</text>
</comment>
<dbReference type="RefSeq" id="WP_190824961.1">
    <property type="nucleotide sequence ID" value="NZ_CAWPPI010000007.1"/>
</dbReference>
<keyword evidence="2" id="KW-1185">Reference proteome</keyword>
<gene>
    <name evidence="1" type="ORF">ICL16_00605</name>
</gene>
<evidence type="ECO:0000313" key="2">
    <source>
        <dbReference type="Proteomes" id="UP000629098"/>
    </source>
</evidence>
<protein>
    <submittedName>
        <fullName evidence="1">Uncharacterized protein</fullName>
    </submittedName>
</protein>
<evidence type="ECO:0000313" key="1">
    <source>
        <dbReference type="EMBL" id="MBD2770662.1"/>
    </source>
</evidence>